<gene>
    <name evidence="2" type="ORF">E4P33_01190</name>
</gene>
<dbReference type="NCBIfam" id="TIGR03083">
    <property type="entry name" value="maleylpyruvate isomerase family mycothiol-dependent enzyme"/>
    <property type="match status" value="1"/>
</dbReference>
<dbReference type="RefSeq" id="WP_102613193.1">
    <property type="nucleotide sequence ID" value="NZ_CABMOG010000002.1"/>
</dbReference>
<dbReference type="Gene3D" id="1.20.120.450">
    <property type="entry name" value="dinb family like domain"/>
    <property type="match status" value="1"/>
</dbReference>
<evidence type="ECO:0000313" key="2">
    <source>
        <dbReference type="EMBL" id="TFI03162.1"/>
    </source>
</evidence>
<dbReference type="GO" id="GO:0016853">
    <property type="term" value="F:isomerase activity"/>
    <property type="evidence" value="ECO:0007669"/>
    <property type="project" value="UniProtKB-KW"/>
</dbReference>
<dbReference type="InterPro" id="IPR034660">
    <property type="entry name" value="DinB/YfiT-like"/>
</dbReference>
<reference evidence="2 3" key="1">
    <citation type="submission" date="2019-03" db="EMBL/GenBank/DDBJ databases">
        <title>Genome Sequencing and Assembly of Various Microbes Isolated from Alder Root Nodule.</title>
        <authorList>
            <person name="Swanson E."/>
            <person name="Sevigny J.L."/>
            <person name="Pesce C."/>
            <person name="Davis I."/>
            <person name="Kleiner V."/>
            <person name="Tisa L."/>
        </authorList>
    </citation>
    <scope>NUCLEOTIDE SEQUENCE [LARGE SCALE GENOMIC DNA]</scope>
    <source>
        <strain evidence="2 3">4R-31</strain>
    </source>
</reference>
<name>A0AAX2SGR4_KOCRH</name>
<protein>
    <submittedName>
        <fullName evidence="2">Maleylpyruvate isomerase family mycothiol-dependent enzyme</fullName>
    </submittedName>
</protein>
<dbReference type="InterPro" id="IPR024344">
    <property type="entry name" value="MDMPI_metal-binding"/>
</dbReference>
<dbReference type="EMBL" id="SPNK01000001">
    <property type="protein sequence ID" value="TFI03162.1"/>
    <property type="molecule type" value="Genomic_DNA"/>
</dbReference>
<sequence>MTDTTRLTAVLDRLLRERDSFLASAQALSPEQLRGPSACEDWDRAHVVAHLASNSRALVNLVDWATSGEPKPIYSSRDERNRETDELAQLPPEQLLRTFVENSQYLAEQCERLRDPLEVEELDLNGKTVPSVGIPTVWISELVLHHQDLNTGWTVAQAEPESQLNALEGAVRAMRAKGAPGMTLRTTEHDEWILGDGGQLVTGDRVGMVMWLARGDAQGVSSEGPLPELPEW</sequence>
<keyword evidence="2" id="KW-0413">Isomerase</keyword>
<comment type="caution">
    <text evidence="2">The sequence shown here is derived from an EMBL/GenBank/DDBJ whole genome shotgun (WGS) entry which is preliminary data.</text>
</comment>
<dbReference type="SUPFAM" id="SSF109854">
    <property type="entry name" value="DinB/YfiT-like putative metalloenzymes"/>
    <property type="match status" value="1"/>
</dbReference>
<evidence type="ECO:0000259" key="1">
    <source>
        <dbReference type="Pfam" id="PF11716"/>
    </source>
</evidence>
<dbReference type="InterPro" id="IPR017517">
    <property type="entry name" value="Maleyloyr_isom"/>
</dbReference>
<evidence type="ECO:0000313" key="3">
    <source>
        <dbReference type="Proteomes" id="UP000298017"/>
    </source>
</evidence>
<organism evidence="2 3">
    <name type="scientific">Kocuria rhizophila</name>
    <dbReference type="NCBI Taxonomy" id="72000"/>
    <lineage>
        <taxon>Bacteria</taxon>
        <taxon>Bacillati</taxon>
        <taxon>Actinomycetota</taxon>
        <taxon>Actinomycetes</taxon>
        <taxon>Micrococcales</taxon>
        <taxon>Micrococcaceae</taxon>
        <taxon>Kocuria</taxon>
    </lineage>
</organism>
<dbReference type="GO" id="GO:0046872">
    <property type="term" value="F:metal ion binding"/>
    <property type="evidence" value="ECO:0007669"/>
    <property type="project" value="InterPro"/>
</dbReference>
<dbReference type="AlphaFoldDB" id="A0AAX2SGR4"/>
<accession>A0AAX2SGR4</accession>
<dbReference type="Proteomes" id="UP000298017">
    <property type="component" value="Unassembled WGS sequence"/>
</dbReference>
<keyword evidence="3" id="KW-1185">Reference proteome</keyword>
<proteinExistence type="predicted"/>
<feature type="domain" description="Mycothiol-dependent maleylpyruvate isomerase metal-binding" evidence="1">
    <location>
        <begin position="15"/>
        <end position="149"/>
    </location>
</feature>
<dbReference type="Pfam" id="PF11716">
    <property type="entry name" value="MDMPI_N"/>
    <property type="match status" value="1"/>
</dbReference>
<dbReference type="InterPro" id="IPR036527">
    <property type="entry name" value="SCP2_sterol-bd_dom_sf"/>
</dbReference>
<dbReference type="SUPFAM" id="SSF55718">
    <property type="entry name" value="SCP-like"/>
    <property type="match status" value="1"/>
</dbReference>